<proteinExistence type="predicted"/>
<comment type="caution">
    <text evidence="2">The sequence shown here is derived from an EMBL/GenBank/DDBJ whole genome shotgun (WGS) entry which is preliminary data.</text>
</comment>
<name>A0A4R6S7Z8_LABRH</name>
<dbReference type="Pfam" id="PF00149">
    <property type="entry name" value="Metallophos"/>
    <property type="match status" value="1"/>
</dbReference>
<dbReference type="Proteomes" id="UP000295444">
    <property type="component" value="Unassembled WGS sequence"/>
</dbReference>
<dbReference type="OrthoDB" id="3569607at2"/>
<evidence type="ECO:0000313" key="2">
    <source>
        <dbReference type="EMBL" id="TDP96069.1"/>
    </source>
</evidence>
<dbReference type="GO" id="GO:0016787">
    <property type="term" value="F:hydrolase activity"/>
    <property type="evidence" value="ECO:0007669"/>
    <property type="project" value="InterPro"/>
</dbReference>
<dbReference type="Gene3D" id="3.60.21.10">
    <property type="match status" value="1"/>
</dbReference>
<dbReference type="PANTHER" id="PTHR12905">
    <property type="entry name" value="METALLOPHOSPHOESTERASE"/>
    <property type="match status" value="1"/>
</dbReference>
<dbReference type="AlphaFoldDB" id="A0A4R6S7Z8"/>
<gene>
    <name evidence="2" type="ORF">EV186_10449</name>
</gene>
<dbReference type="InterPro" id="IPR029052">
    <property type="entry name" value="Metallo-depent_PP-like"/>
</dbReference>
<evidence type="ECO:0000313" key="3">
    <source>
        <dbReference type="Proteomes" id="UP000295444"/>
    </source>
</evidence>
<protein>
    <submittedName>
        <fullName evidence="2">Icc-related predicted phosphoesterase</fullName>
    </submittedName>
</protein>
<dbReference type="EMBL" id="SNXZ01000004">
    <property type="protein sequence ID" value="TDP96069.1"/>
    <property type="molecule type" value="Genomic_DNA"/>
</dbReference>
<dbReference type="PANTHER" id="PTHR12905:SF0">
    <property type="entry name" value="CALCINEURIN-LIKE PHOSPHOESTERASE DOMAIN-CONTAINING PROTEIN"/>
    <property type="match status" value="1"/>
</dbReference>
<keyword evidence="3" id="KW-1185">Reference proteome</keyword>
<dbReference type="RefSeq" id="WP_133851469.1">
    <property type="nucleotide sequence ID" value="NZ_SNXZ01000004.1"/>
</dbReference>
<accession>A0A4R6S7Z8</accession>
<dbReference type="SUPFAM" id="SSF56300">
    <property type="entry name" value="Metallo-dependent phosphatases"/>
    <property type="match status" value="1"/>
</dbReference>
<dbReference type="InterPro" id="IPR004843">
    <property type="entry name" value="Calcineurin-like_PHP"/>
</dbReference>
<organism evidence="2 3">
    <name type="scientific">Labedaea rhizosphaerae</name>
    <dbReference type="NCBI Taxonomy" id="598644"/>
    <lineage>
        <taxon>Bacteria</taxon>
        <taxon>Bacillati</taxon>
        <taxon>Actinomycetota</taxon>
        <taxon>Actinomycetes</taxon>
        <taxon>Pseudonocardiales</taxon>
        <taxon>Pseudonocardiaceae</taxon>
        <taxon>Labedaea</taxon>
    </lineage>
</organism>
<dbReference type="InterPro" id="IPR051693">
    <property type="entry name" value="UPF0046_metallophosphoest"/>
</dbReference>
<evidence type="ECO:0000259" key="1">
    <source>
        <dbReference type="Pfam" id="PF00149"/>
    </source>
</evidence>
<feature type="domain" description="Calcineurin-like phosphoesterase" evidence="1">
    <location>
        <begin position="1"/>
        <end position="233"/>
    </location>
</feature>
<dbReference type="GO" id="GO:0042545">
    <property type="term" value="P:cell wall modification"/>
    <property type="evidence" value="ECO:0007669"/>
    <property type="project" value="TreeGrafter"/>
</dbReference>
<sequence length="262" mass="28854">MRVHVVSDVHGNADALARAGDGADAVVVLGDLIDFVDYHDHGSGILGRLFGPEKVAEFAELRRQRMHGATASFARMLWESLDNAAEAVEEALREQYAKLFAALTAPTYATPGNVDVPELWPDYAGENVHILDGDVATIGGLRFGFVGGALLAPGARLRRTGVWAPYLRPAEDFAARIAQLASVDVLCSHIPPDVPELAYDVVARRMEFGSRELLKVIREQAPRWALFGHVHQPLAPRMRVGRTECVNVGHFQRTERPYVLEW</sequence>
<reference evidence="2 3" key="1">
    <citation type="submission" date="2019-03" db="EMBL/GenBank/DDBJ databases">
        <title>Genomic Encyclopedia of Type Strains, Phase IV (KMG-IV): sequencing the most valuable type-strain genomes for metagenomic binning, comparative biology and taxonomic classification.</title>
        <authorList>
            <person name="Goeker M."/>
        </authorList>
    </citation>
    <scope>NUCLEOTIDE SEQUENCE [LARGE SCALE GENOMIC DNA]</scope>
    <source>
        <strain evidence="2 3">DSM 45361</strain>
    </source>
</reference>